<evidence type="ECO:0000313" key="3">
    <source>
        <dbReference type="RefSeq" id="XP_027273977.1"/>
    </source>
</evidence>
<feature type="region of interest" description="Disordered" evidence="1">
    <location>
        <begin position="1"/>
        <end position="152"/>
    </location>
</feature>
<gene>
    <name evidence="3" type="primary">LOC113836000</name>
</gene>
<reference evidence="2" key="1">
    <citation type="journal article" date="2018" name="Biotechnol. Bioeng.">
        <title>A reference genome of the Chinese hamster based on a hybrid assembly strategy.</title>
        <authorList>
            <person name="Rupp O."/>
            <person name="MacDonald M.L."/>
            <person name="Li S."/>
            <person name="Dhiman H."/>
            <person name="Polson S."/>
            <person name="Griep S."/>
            <person name="Heffner K."/>
            <person name="Hernandez I."/>
            <person name="Brinkrolf K."/>
            <person name="Jadhav V."/>
            <person name="Samoudi M."/>
            <person name="Hao H."/>
            <person name="Kingham B."/>
            <person name="Goesmann A."/>
            <person name="Betenbaugh M.J."/>
            <person name="Lewis N.E."/>
            <person name="Borth N."/>
            <person name="Lee K.H."/>
        </authorList>
    </citation>
    <scope>NUCLEOTIDE SEQUENCE [LARGE SCALE GENOMIC DNA]</scope>
    <source>
        <strain evidence="2">17A/GY</strain>
    </source>
</reference>
<keyword evidence="2" id="KW-1185">Reference proteome</keyword>
<dbReference type="RefSeq" id="XP_027273977.1">
    <property type="nucleotide sequence ID" value="XM_027418176.2"/>
</dbReference>
<sequence length="232" mass="25561">MSAAGRSGASIFAAPSPGLCPRRPDPANEGARRFPTWSLLGAQLRLHPRERARGRHGPRPRRPPGLPGPPGPARPRAVRTRGGRPFPAERAPRRRSASSRRRPCAQSSPPSPPPPHHVPHPRLRHRETRSRPPWIEPARPRAQAAGPECRPEARRVHDTLAAVVPRLPAACGALGAFVRLRTRPGLAGIRPVARGTRERRRRACWRPPLERCSPSATGSRPSHQRHSNILRV</sequence>
<feature type="compositionally biased region" description="Basic residues" evidence="1">
    <location>
        <begin position="222"/>
        <end position="232"/>
    </location>
</feature>
<protein>
    <submittedName>
        <fullName evidence="3">Cleavage and polyadenylation specificity factor subunit 6-like</fullName>
    </submittedName>
</protein>
<feature type="compositionally biased region" description="Basic residues" evidence="1">
    <location>
        <begin position="46"/>
        <end position="62"/>
    </location>
</feature>
<dbReference type="KEGG" id="cge:113836000"/>
<evidence type="ECO:0000313" key="2">
    <source>
        <dbReference type="Proteomes" id="UP001108280"/>
    </source>
</evidence>
<feature type="compositionally biased region" description="Basic residues" evidence="1">
    <location>
        <begin position="92"/>
        <end position="103"/>
    </location>
</feature>
<feature type="compositionally biased region" description="Basic and acidic residues" evidence="1">
    <location>
        <begin position="22"/>
        <end position="32"/>
    </location>
</feature>
<feature type="compositionally biased region" description="Pro residues" evidence="1">
    <location>
        <begin position="63"/>
        <end position="73"/>
    </location>
</feature>
<dbReference type="GeneID" id="113836000"/>
<name>A0A9J7G515_CRIGR</name>
<reference evidence="3" key="3">
    <citation type="submission" date="2025-08" db="UniProtKB">
        <authorList>
            <consortium name="RefSeq"/>
        </authorList>
    </citation>
    <scope>IDENTIFICATION</scope>
    <source>
        <strain evidence="3">17A/GY</strain>
        <tissue evidence="3">Liver</tissue>
    </source>
</reference>
<proteinExistence type="predicted"/>
<accession>A0A9J7G515</accession>
<dbReference type="Proteomes" id="UP001108280">
    <property type="component" value="Chromosome 5"/>
</dbReference>
<reference evidence="2" key="2">
    <citation type="journal article" date="2020" name="Biotechnol. Bioeng.">
        <title>Chromosome-scale scaffolds for the Chinese hamster reference genome assembly to facilitate the study of the CHO epigenome.</title>
        <authorList>
            <person name="Hilliard W."/>
            <person name="MacDonald M."/>
            <person name="Lee K.H."/>
        </authorList>
    </citation>
    <scope>NUCLEOTIDE SEQUENCE [LARGE SCALE GENOMIC DNA]</scope>
    <source>
        <strain evidence="2">17A/GY</strain>
    </source>
</reference>
<organism evidence="2 3">
    <name type="scientific">Cricetulus griseus</name>
    <name type="common">Chinese hamster</name>
    <name type="synonym">Cricetulus barabensis griseus</name>
    <dbReference type="NCBI Taxonomy" id="10029"/>
    <lineage>
        <taxon>Eukaryota</taxon>
        <taxon>Metazoa</taxon>
        <taxon>Chordata</taxon>
        <taxon>Craniata</taxon>
        <taxon>Vertebrata</taxon>
        <taxon>Euteleostomi</taxon>
        <taxon>Mammalia</taxon>
        <taxon>Eutheria</taxon>
        <taxon>Euarchontoglires</taxon>
        <taxon>Glires</taxon>
        <taxon>Rodentia</taxon>
        <taxon>Myomorpha</taxon>
        <taxon>Muroidea</taxon>
        <taxon>Cricetidae</taxon>
        <taxon>Cricetinae</taxon>
        <taxon>Cricetulus</taxon>
    </lineage>
</organism>
<evidence type="ECO:0000256" key="1">
    <source>
        <dbReference type="SAM" id="MobiDB-lite"/>
    </source>
</evidence>
<feature type="region of interest" description="Disordered" evidence="1">
    <location>
        <begin position="211"/>
        <end position="232"/>
    </location>
</feature>
<feature type="compositionally biased region" description="Basic residues" evidence="1">
    <location>
        <begin position="117"/>
        <end position="128"/>
    </location>
</feature>
<dbReference type="AlphaFoldDB" id="A0A9J7G515"/>